<reference evidence="3 4" key="1">
    <citation type="journal article" date="2013" name="Curr. Biol.">
        <title>The Genome of the Foraminiferan Reticulomyxa filosa.</title>
        <authorList>
            <person name="Glockner G."/>
            <person name="Hulsmann N."/>
            <person name="Schleicher M."/>
            <person name="Noegel A.A."/>
            <person name="Eichinger L."/>
            <person name="Gallinger C."/>
            <person name="Pawlowski J."/>
            <person name="Sierra R."/>
            <person name="Euteneuer U."/>
            <person name="Pillet L."/>
            <person name="Moustafa A."/>
            <person name="Platzer M."/>
            <person name="Groth M."/>
            <person name="Szafranski K."/>
            <person name="Schliwa M."/>
        </authorList>
    </citation>
    <scope>NUCLEOTIDE SEQUENCE [LARGE SCALE GENOMIC DNA]</scope>
</reference>
<keyword evidence="4" id="KW-1185">Reference proteome</keyword>
<keyword evidence="2" id="KW-0472">Membrane</keyword>
<evidence type="ECO:0000256" key="1">
    <source>
        <dbReference type="SAM" id="Coils"/>
    </source>
</evidence>
<accession>X6MBU2</accession>
<gene>
    <name evidence="3" type="ORF">RFI_26486</name>
</gene>
<proteinExistence type="predicted"/>
<dbReference type="EMBL" id="ASPP01023006">
    <property type="protein sequence ID" value="ETO10892.1"/>
    <property type="molecule type" value="Genomic_DNA"/>
</dbReference>
<evidence type="ECO:0000313" key="4">
    <source>
        <dbReference type="Proteomes" id="UP000023152"/>
    </source>
</evidence>
<keyword evidence="2" id="KW-1133">Transmembrane helix</keyword>
<keyword evidence="1" id="KW-0175">Coiled coil</keyword>
<dbReference type="AlphaFoldDB" id="X6MBU2"/>
<sequence>MVTRTYSAPKEQLVQVVKLQGSIEQKDEKIMKIKQQMKEKAKAQNVAGVVGGFQAILSSAEDALRATFDGNEDITRENAELVKQELKTNLNPLGPEFAPQQHISGLIFVCVCVSYVCYMLIPRIREKF</sequence>
<feature type="coiled-coil region" evidence="1">
    <location>
        <begin position="16"/>
        <end position="43"/>
    </location>
</feature>
<comment type="caution">
    <text evidence="3">The sequence shown here is derived from an EMBL/GenBank/DDBJ whole genome shotgun (WGS) entry which is preliminary data.</text>
</comment>
<name>X6MBU2_RETFI</name>
<dbReference type="Proteomes" id="UP000023152">
    <property type="component" value="Unassembled WGS sequence"/>
</dbReference>
<organism evidence="3 4">
    <name type="scientific">Reticulomyxa filosa</name>
    <dbReference type="NCBI Taxonomy" id="46433"/>
    <lineage>
        <taxon>Eukaryota</taxon>
        <taxon>Sar</taxon>
        <taxon>Rhizaria</taxon>
        <taxon>Retaria</taxon>
        <taxon>Foraminifera</taxon>
        <taxon>Monothalamids</taxon>
        <taxon>Reticulomyxidae</taxon>
        <taxon>Reticulomyxa</taxon>
    </lineage>
</organism>
<feature type="transmembrane region" description="Helical" evidence="2">
    <location>
        <begin position="102"/>
        <end position="121"/>
    </location>
</feature>
<keyword evidence="2" id="KW-0812">Transmembrane</keyword>
<evidence type="ECO:0000313" key="3">
    <source>
        <dbReference type="EMBL" id="ETO10892.1"/>
    </source>
</evidence>
<evidence type="ECO:0000256" key="2">
    <source>
        <dbReference type="SAM" id="Phobius"/>
    </source>
</evidence>
<protein>
    <submittedName>
        <fullName evidence="3">Uncharacterized protein</fullName>
    </submittedName>
</protein>